<keyword evidence="4 5" id="KW-0472">Membrane</keyword>
<dbReference type="AlphaFoldDB" id="A0A4S4DU76"/>
<dbReference type="PROSITE" id="PS51751">
    <property type="entry name" value="EXPERA"/>
    <property type="match status" value="1"/>
</dbReference>
<keyword evidence="2 5" id="KW-0812">Transmembrane</keyword>
<protein>
    <recommendedName>
        <fullName evidence="6">EXPERA domain-containing protein</fullName>
    </recommendedName>
</protein>
<evidence type="ECO:0000256" key="2">
    <source>
        <dbReference type="ARBA" id="ARBA00022692"/>
    </source>
</evidence>
<evidence type="ECO:0000313" key="7">
    <source>
        <dbReference type="EMBL" id="THG06833.1"/>
    </source>
</evidence>
<reference evidence="7 8" key="1">
    <citation type="journal article" date="2018" name="Proc. Natl. Acad. Sci. U.S.A.">
        <title>Draft genome sequence of Camellia sinensis var. sinensis provides insights into the evolution of the tea genome and tea quality.</title>
        <authorList>
            <person name="Wei C."/>
            <person name="Yang H."/>
            <person name="Wang S."/>
            <person name="Zhao J."/>
            <person name="Liu C."/>
            <person name="Gao L."/>
            <person name="Xia E."/>
            <person name="Lu Y."/>
            <person name="Tai Y."/>
            <person name="She G."/>
            <person name="Sun J."/>
            <person name="Cao H."/>
            <person name="Tong W."/>
            <person name="Gao Q."/>
            <person name="Li Y."/>
            <person name="Deng W."/>
            <person name="Jiang X."/>
            <person name="Wang W."/>
            <person name="Chen Q."/>
            <person name="Zhang S."/>
            <person name="Li H."/>
            <person name="Wu J."/>
            <person name="Wang P."/>
            <person name="Li P."/>
            <person name="Shi C."/>
            <person name="Zheng F."/>
            <person name="Jian J."/>
            <person name="Huang B."/>
            <person name="Shan D."/>
            <person name="Shi M."/>
            <person name="Fang C."/>
            <person name="Yue Y."/>
            <person name="Li F."/>
            <person name="Li D."/>
            <person name="Wei S."/>
            <person name="Han B."/>
            <person name="Jiang C."/>
            <person name="Yin Y."/>
            <person name="Xia T."/>
            <person name="Zhang Z."/>
            <person name="Bennetzen J.L."/>
            <person name="Zhao S."/>
            <person name="Wan X."/>
        </authorList>
    </citation>
    <scope>NUCLEOTIDE SEQUENCE [LARGE SCALE GENOMIC DNA]</scope>
    <source>
        <strain evidence="8">cv. Shuchazao</strain>
        <tissue evidence="7">Leaf</tissue>
    </source>
</reference>
<evidence type="ECO:0000259" key="6">
    <source>
        <dbReference type="PROSITE" id="PS51751"/>
    </source>
</evidence>
<evidence type="ECO:0000256" key="1">
    <source>
        <dbReference type="ARBA" id="ARBA00004141"/>
    </source>
</evidence>
<dbReference type="InterPro" id="IPR051987">
    <property type="entry name" value="Sigma-2_receptor-like"/>
</dbReference>
<dbReference type="InterPro" id="IPR033118">
    <property type="entry name" value="EXPERA"/>
</dbReference>
<keyword evidence="3 5" id="KW-1133">Transmembrane helix</keyword>
<comment type="caution">
    <text evidence="7">The sequence shown here is derived from an EMBL/GenBank/DDBJ whole genome shotgun (WGS) entry which is preliminary data.</text>
</comment>
<evidence type="ECO:0000256" key="4">
    <source>
        <dbReference type="ARBA" id="ARBA00023136"/>
    </source>
</evidence>
<dbReference type="PANTHER" id="PTHR31204">
    <property type="entry name" value="SIGMA INTRACELLULAR RECEPTOR 2"/>
    <property type="match status" value="1"/>
</dbReference>
<organism evidence="7 8">
    <name type="scientific">Camellia sinensis var. sinensis</name>
    <name type="common">China tea</name>
    <dbReference type="NCBI Taxonomy" id="542762"/>
    <lineage>
        <taxon>Eukaryota</taxon>
        <taxon>Viridiplantae</taxon>
        <taxon>Streptophyta</taxon>
        <taxon>Embryophyta</taxon>
        <taxon>Tracheophyta</taxon>
        <taxon>Spermatophyta</taxon>
        <taxon>Magnoliopsida</taxon>
        <taxon>eudicotyledons</taxon>
        <taxon>Gunneridae</taxon>
        <taxon>Pentapetalae</taxon>
        <taxon>asterids</taxon>
        <taxon>Ericales</taxon>
        <taxon>Theaceae</taxon>
        <taxon>Camellia</taxon>
    </lineage>
</organism>
<name>A0A4S4DU76_CAMSN</name>
<sequence>MGVLIKLIDAVMLFFFLVVILAAPAFDAQVCFPSKFFPNFLVDLNLWFTSQYGDYLLIEKPSFFVGLMWLELLSQWPLAIVNLYAILVGGKPCFNSTCLVYGVSVFTRMGNIQTLSAADLDSYHAHVWLLSPPCQPYNRQGSNEDLDPSILGADDSDDNNRSSSEYQTCIVSNFYISDMIVAGLPIEGNSIYDDITEASCLLDYKFDEPSTFFDVAKEYMILPFLEDTMEAGGDHDGRTCEGTIIDSNDLSLYLVIHQLRSCNEEPDVNPYPDSDQLECFDPHMFIRNLPDLPDVVPNFHPTTLLNETQKMQSTTLVLDLDGKKIELL</sequence>
<evidence type="ECO:0000256" key="5">
    <source>
        <dbReference type="PROSITE-ProRule" id="PRU01087"/>
    </source>
</evidence>
<evidence type="ECO:0000256" key="3">
    <source>
        <dbReference type="ARBA" id="ARBA00022989"/>
    </source>
</evidence>
<proteinExistence type="predicted"/>
<dbReference type="Proteomes" id="UP000306102">
    <property type="component" value="Unassembled WGS sequence"/>
</dbReference>
<dbReference type="GO" id="GO:0005783">
    <property type="term" value="C:endoplasmic reticulum"/>
    <property type="evidence" value="ECO:0007669"/>
    <property type="project" value="TreeGrafter"/>
</dbReference>
<dbReference type="GO" id="GO:0016020">
    <property type="term" value="C:membrane"/>
    <property type="evidence" value="ECO:0007669"/>
    <property type="project" value="UniProtKB-SubCell"/>
</dbReference>
<accession>A0A4S4DU76</accession>
<gene>
    <name evidence="7" type="ORF">TEA_030015</name>
</gene>
<keyword evidence="8" id="KW-1185">Reference proteome</keyword>
<dbReference type="EMBL" id="SDRB02010384">
    <property type="protein sequence ID" value="THG06833.1"/>
    <property type="molecule type" value="Genomic_DNA"/>
</dbReference>
<dbReference type="Pfam" id="PF05241">
    <property type="entry name" value="EBP"/>
    <property type="match status" value="1"/>
</dbReference>
<dbReference type="PANTHER" id="PTHR31204:SF1">
    <property type="entry name" value="SIGMA INTRACELLULAR RECEPTOR 2"/>
    <property type="match status" value="1"/>
</dbReference>
<evidence type="ECO:0000313" key="8">
    <source>
        <dbReference type="Proteomes" id="UP000306102"/>
    </source>
</evidence>
<comment type="subcellular location">
    <subcellularLocation>
        <location evidence="1">Membrane</location>
        <topology evidence="1">Multi-pass membrane protein</topology>
    </subcellularLocation>
</comment>
<feature type="domain" description="EXPERA" evidence="6">
    <location>
        <begin position="8"/>
        <end position="186"/>
    </location>
</feature>